<proteinExistence type="predicted"/>
<name>A0A0M0I4H9_9VIBR</name>
<dbReference type="OrthoDB" id="9802587at2"/>
<evidence type="ECO:0000256" key="1">
    <source>
        <dbReference type="ARBA" id="ARBA00022679"/>
    </source>
</evidence>
<dbReference type="Proteomes" id="UP000037530">
    <property type="component" value="Unassembled WGS sequence"/>
</dbReference>
<keyword evidence="1" id="KW-0808">Transferase</keyword>
<dbReference type="InterPro" id="IPR036901">
    <property type="entry name" value="Asp/Orn_carbamoylTrfase_sf"/>
</dbReference>
<dbReference type="SUPFAM" id="SSF53671">
    <property type="entry name" value="Aspartate/ornithine carbamoyltransferase"/>
    <property type="match status" value="1"/>
</dbReference>
<dbReference type="STRING" id="171383.AKJ31_02280"/>
<evidence type="ECO:0000313" key="3">
    <source>
        <dbReference type="Proteomes" id="UP000037530"/>
    </source>
</evidence>
<dbReference type="AlphaFoldDB" id="A0A0M0I4H9"/>
<reference evidence="3" key="1">
    <citation type="submission" date="2015-08" db="EMBL/GenBank/DDBJ databases">
        <title>Vibrio galatheae sp. nov., a novel member of the Vibrionaceae family isolated from the Solomon Islands.</title>
        <authorList>
            <person name="Giubergia S."/>
            <person name="Machado H."/>
            <person name="Mateiu R.V."/>
            <person name="Gram L."/>
        </authorList>
    </citation>
    <scope>NUCLEOTIDE SEQUENCE [LARGE SCALE GENOMIC DNA]</scope>
    <source>
        <strain evidence="3">DSM 19134</strain>
    </source>
</reference>
<accession>A0A0M0I4H9</accession>
<protein>
    <submittedName>
        <fullName evidence="2">Uncharacterized protein</fullName>
    </submittedName>
</protein>
<gene>
    <name evidence="2" type="ORF">AKJ31_02280</name>
</gene>
<dbReference type="EMBL" id="LHPI01000001">
    <property type="protein sequence ID" value="KOO09209.1"/>
    <property type="molecule type" value="Genomic_DNA"/>
</dbReference>
<dbReference type="GO" id="GO:0016597">
    <property type="term" value="F:amino acid binding"/>
    <property type="evidence" value="ECO:0007669"/>
    <property type="project" value="InterPro"/>
</dbReference>
<dbReference type="GO" id="GO:0006520">
    <property type="term" value="P:amino acid metabolic process"/>
    <property type="evidence" value="ECO:0007669"/>
    <property type="project" value="InterPro"/>
</dbReference>
<keyword evidence="3" id="KW-1185">Reference proteome</keyword>
<evidence type="ECO:0000313" key="2">
    <source>
        <dbReference type="EMBL" id="KOO09209.1"/>
    </source>
</evidence>
<dbReference type="GO" id="GO:0016743">
    <property type="term" value="F:carboxyl- or carbamoyltransferase activity"/>
    <property type="evidence" value="ECO:0007669"/>
    <property type="project" value="InterPro"/>
</dbReference>
<comment type="caution">
    <text evidence="2">The sequence shown here is derived from an EMBL/GenBank/DDBJ whole genome shotgun (WGS) entry which is preliminary data.</text>
</comment>
<sequence length="60" mass="6806">MIGKTDVARDQSIARSDEAENRLTAQMAILVYFTHKDAVTPSQETIKRHEDKILTFLSTL</sequence>
<dbReference type="PATRIC" id="fig|171383.3.peg.473"/>
<organism evidence="2 3">
    <name type="scientific">Vibrio hepatarius</name>
    <dbReference type="NCBI Taxonomy" id="171383"/>
    <lineage>
        <taxon>Bacteria</taxon>
        <taxon>Pseudomonadati</taxon>
        <taxon>Pseudomonadota</taxon>
        <taxon>Gammaproteobacteria</taxon>
        <taxon>Vibrionales</taxon>
        <taxon>Vibrionaceae</taxon>
        <taxon>Vibrio</taxon>
        <taxon>Vibrio oreintalis group</taxon>
    </lineage>
</organism>